<sequence>MANLKVYGHIISANTQRVLMILKEKNVPYELITVDFMHGEHKTPSYLEKHPFGQMPYIDDDGFILFESVAISKYIAAKYRSNGTQLLPDSSDLEAFALFEQACCIESNDFYPLAGGIVMENVVKPLHGTSPNEVVVAELTAKLAGKLEGYEAILRKHEYLAGDKVTIADLAHLAVGSTMTHSGVKLLLDTEKWPNVARWWKDITSRPTWREIWEERVVAAKLLAGS</sequence>
<gene>
    <name evidence="1" type="ORF">BDY19DRAFT_589553</name>
</gene>
<protein>
    <submittedName>
        <fullName evidence="1">Glutathione S-transferase</fullName>
    </submittedName>
</protein>
<keyword evidence="2" id="KW-1185">Reference proteome</keyword>
<comment type="caution">
    <text evidence="1">The sequence shown here is derived from an EMBL/GenBank/DDBJ whole genome shotgun (WGS) entry which is preliminary data.</text>
</comment>
<accession>A0ACB8UDE1</accession>
<dbReference type="Proteomes" id="UP001055072">
    <property type="component" value="Unassembled WGS sequence"/>
</dbReference>
<evidence type="ECO:0000313" key="1">
    <source>
        <dbReference type="EMBL" id="KAI0092256.1"/>
    </source>
</evidence>
<organism evidence="1 2">
    <name type="scientific">Irpex rosettiformis</name>
    <dbReference type="NCBI Taxonomy" id="378272"/>
    <lineage>
        <taxon>Eukaryota</taxon>
        <taxon>Fungi</taxon>
        <taxon>Dikarya</taxon>
        <taxon>Basidiomycota</taxon>
        <taxon>Agaricomycotina</taxon>
        <taxon>Agaricomycetes</taxon>
        <taxon>Polyporales</taxon>
        <taxon>Irpicaceae</taxon>
        <taxon>Irpex</taxon>
    </lineage>
</organism>
<dbReference type="EMBL" id="MU274904">
    <property type="protein sequence ID" value="KAI0092256.1"/>
    <property type="molecule type" value="Genomic_DNA"/>
</dbReference>
<proteinExistence type="predicted"/>
<evidence type="ECO:0000313" key="2">
    <source>
        <dbReference type="Proteomes" id="UP001055072"/>
    </source>
</evidence>
<name>A0ACB8UDE1_9APHY</name>
<reference evidence="1" key="1">
    <citation type="journal article" date="2021" name="Environ. Microbiol.">
        <title>Gene family expansions and transcriptome signatures uncover fungal adaptations to wood decay.</title>
        <authorList>
            <person name="Hage H."/>
            <person name="Miyauchi S."/>
            <person name="Viragh M."/>
            <person name="Drula E."/>
            <person name="Min B."/>
            <person name="Chaduli D."/>
            <person name="Navarro D."/>
            <person name="Favel A."/>
            <person name="Norest M."/>
            <person name="Lesage-Meessen L."/>
            <person name="Balint B."/>
            <person name="Merenyi Z."/>
            <person name="de Eugenio L."/>
            <person name="Morin E."/>
            <person name="Martinez A.T."/>
            <person name="Baldrian P."/>
            <person name="Stursova M."/>
            <person name="Martinez M.J."/>
            <person name="Novotny C."/>
            <person name="Magnuson J.K."/>
            <person name="Spatafora J.W."/>
            <person name="Maurice S."/>
            <person name="Pangilinan J."/>
            <person name="Andreopoulos W."/>
            <person name="LaButti K."/>
            <person name="Hundley H."/>
            <person name="Na H."/>
            <person name="Kuo A."/>
            <person name="Barry K."/>
            <person name="Lipzen A."/>
            <person name="Henrissat B."/>
            <person name="Riley R."/>
            <person name="Ahrendt S."/>
            <person name="Nagy L.G."/>
            <person name="Grigoriev I.V."/>
            <person name="Martin F."/>
            <person name="Rosso M.N."/>
        </authorList>
    </citation>
    <scope>NUCLEOTIDE SEQUENCE</scope>
    <source>
        <strain evidence="1">CBS 384.51</strain>
    </source>
</reference>